<comment type="caution">
    <text evidence="6">The sequence shown here is derived from an EMBL/GenBank/DDBJ whole genome shotgun (WGS) entry which is preliminary data.</text>
</comment>
<evidence type="ECO:0000256" key="4">
    <source>
        <dbReference type="SAM" id="Coils"/>
    </source>
</evidence>
<evidence type="ECO:0000256" key="1">
    <source>
        <dbReference type="ARBA" id="ARBA00010171"/>
    </source>
</evidence>
<proteinExistence type="inferred from homology"/>
<dbReference type="OrthoDB" id="10254973at2759"/>
<dbReference type="GO" id="GO:0003697">
    <property type="term" value="F:single-stranded DNA binding"/>
    <property type="evidence" value="ECO:0007669"/>
    <property type="project" value="TreeGrafter"/>
</dbReference>
<dbReference type="SUPFAM" id="SSF52540">
    <property type="entry name" value="P-loop containing nucleoside triphosphate hydrolases"/>
    <property type="match status" value="1"/>
</dbReference>
<feature type="coiled-coil region" evidence="4">
    <location>
        <begin position="835"/>
        <end position="876"/>
    </location>
</feature>
<reference evidence="6" key="1">
    <citation type="submission" date="2021-04" db="EMBL/GenBank/DDBJ databases">
        <authorList>
            <person name="Chebbi M.A.C M."/>
        </authorList>
    </citation>
    <scope>NUCLEOTIDE SEQUENCE</scope>
</reference>
<dbReference type="Proteomes" id="UP000786811">
    <property type="component" value="Unassembled WGS sequence"/>
</dbReference>
<organism evidence="6 7">
    <name type="scientific">Cotesia congregata</name>
    <name type="common">Parasitoid wasp</name>
    <name type="synonym">Apanteles congregatus</name>
    <dbReference type="NCBI Taxonomy" id="51543"/>
    <lineage>
        <taxon>Eukaryota</taxon>
        <taxon>Metazoa</taxon>
        <taxon>Ecdysozoa</taxon>
        <taxon>Arthropoda</taxon>
        <taxon>Hexapoda</taxon>
        <taxon>Insecta</taxon>
        <taxon>Pterygota</taxon>
        <taxon>Neoptera</taxon>
        <taxon>Endopterygota</taxon>
        <taxon>Hymenoptera</taxon>
        <taxon>Apocrita</taxon>
        <taxon>Ichneumonoidea</taxon>
        <taxon>Braconidae</taxon>
        <taxon>Microgastrinae</taxon>
        <taxon>Cotesia</taxon>
    </lineage>
</organism>
<dbReference type="GO" id="GO:0000724">
    <property type="term" value="P:double-strand break repair via homologous recombination"/>
    <property type="evidence" value="ECO:0007669"/>
    <property type="project" value="TreeGrafter"/>
</dbReference>
<gene>
    <name evidence="6" type="ORF">HICCMSTLAB_LOCUS13198</name>
</gene>
<feature type="coiled-coil region" evidence="4">
    <location>
        <begin position="735"/>
        <end position="783"/>
    </location>
</feature>
<evidence type="ECO:0000256" key="3">
    <source>
        <dbReference type="ARBA" id="ARBA00023054"/>
    </source>
</evidence>
<feature type="coiled-coil region" evidence="4">
    <location>
        <begin position="391"/>
        <end position="421"/>
    </location>
</feature>
<evidence type="ECO:0000313" key="7">
    <source>
        <dbReference type="Proteomes" id="UP000786811"/>
    </source>
</evidence>
<dbReference type="AlphaFoldDB" id="A0A8J2HQ72"/>
<feature type="coiled-coil region" evidence="4">
    <location>
        <begin position="606"/>
        <end position="699"/>
    </location>
</feature>
<evidence type="ECO:0000256" key="2">
    <source>
        <dbReference type="ARBA" id="ARBA00018687"/>
    </source>
</evidence>
<dbReference type="Pfam" id="PF02463">
    <property type="entry name" value="SMC_N"/>
    <property type="match status" value="1"/>
</dbReference>
<keyword evidence="7" id="KW-1185">Reference proteome</keyword>
<comment type="similarity">
    <text evidence="1">Belongs to the SMC family. SMC5 subfamily.</text>
</comment>
<dbReference type="GO" id="GO:0030915">
    <property type="term" value="C:Smc5-Smc6 complex"/>
    <property type="evidence" value="ECO:0007669"/>
    <property type="project" value="TreeGrafter"/>
</dbReference>
<dbReference type="InterPro" id="IPR027417">
    <property type="entry name" value="P-loop_NTPase"/>
</dbReference>
<protein>
    <recommendedName>
        <fullName evidence="2">Structural maintenance of chromosomes protein 5</fullName>
    </recommendedName>
</protein>
<accession>A0A8J2HQ72</accession>
<evidence type="ECO:0000313" key="6">
    <source>
        <dbReference type="EMBL" id="CAG5108360.1"/>
    </source>
</evidence>
<keyword evidence="3 4" id="KW-0175">Coiled coil</keyword>
<feature type="coiled-coil region" evidence="4">
    <location>
        <begin position="269"/>
        <end position="296"/>
    </location>
</feature>
<dbReference type="EMBL" id="CAJNRD030001124">
    <property type="protein sequence ID" value="CAG5108360.1"/>
    <property type="molecule type" value="Genomic_DNA"/>
</dbReference>
<feature type="coiled-coil region" evidence="4">
    <location>
        <begin position="325"/>
        <end position="352"/>
    </location>
</feature>
<dbReference type="Gene3D" id="3.40.50.300">
    <property type="entry name" value="P-loop containing nucleotide triphosphate hydrolases"/>
    <property type="match status" value="2"/>
</dbReference>
<sequence length="1044" mass="121265">MPGEAFRDKGVIRKIYLKDFITYNEVTVTPGRNLNMIIGPNGTGKSTLVSALALGFGATPKTLGKSCQIGDYVRRGCERATIVIHVQHSPQRILQLTRIITTENKSTWMIDGKPVIESKVREVINDLNIQVNNLCQFLPQERVQDFAGLDARQLLISTEKSVGDPRLHGFHTQLIEFRGKEGQMSAEIEQKKSKLDIDKQTFARLEESVSTIKERTTMINKLKKLNQKKAWMEYEDAKKVTSETKAQKDQLSLELIQLRESLAPSDELINRKKSEIRRLENLVNTHNRKITEHEIKLNTTVEKFENCHCDINNIKKESTMEIEQEKSRDQEIKKAEIRKNKLENDKPLLIQELGSVEVITKRFQECDYQVENQKRVTEDLSDKTSRLKNECDKMKYEISNFQRLIKNLKNVEDKRMDILRQYSSDTFEGVQWLRRNTDKFQGKIFEPMILTLQVDHPDHAKYVERVIPHRDLIAFVCESKEDMNLLLTYLREERKLVINAVHSDPNRNYNNRPHIPLDQLRQFGFQNYLIDFIDAPPTVMNYLVSMYHIHNIPIGTAAVENQADHVPDSISLYFSPNNSYSVRRSKYTGDKSTSISQLSGTRYFNVNIDTRKIQALEQKVVELQRHLDDYNQQVEASVGQHQEECRKLDEIRNNKAKIRSDLSQIQKLEADINVAKIKLQKLQSDRKSIEAIKTNAQQRILRAIKKQIGYYAECNQLYEKVVLMSSQAKTDSFKLKLLQQELIKFSEESQILRENVERVKENVDKLEKELVGMRKALREYQEKAIAETDGVSSDDPRFKRIQAAFNKLPATFTEIEEAMQAAKAKLYCLDRTENGEQILAQYDKLSHDIEKLEGEIKALEEKKQESKEQISKLHDEWIPLISGLVEKIGTNFSEYFESVGCVGEIKLNVPENPKDYDQYEMQISVKFRDADELQIFDRQRQSGGEKAFTTAVYMLALQEMCNVPFRCVDEINQGMDPIYERRVMDLLVELTTNRSSSQYFLITPKLLPHLHYNDNCRIHVVHNGPWVQPNDKFNVQHFYSRISV</sequence>
<dbReference type="InterPro" id="IPR003395">
    <property type="entry name" value="RecF/RecN/SMC_N"/>
</dbReference>
<dbReference type="PANTHER" id="PTHR45916">
    <property type="entry name" value="STRUCTURAL MAINTENANCE OF CHROMOSOMES PROTEIN 5"/>
    <property type="match status" value="1"/>
</dbReference>
<dbReference type="GO" id="GO:0005634">
    <property type="term" value="C:nucleus"/>
    <property type="evidence" value="ECO:0007669"/>
    <property type="project" value="TreeGrafter"/>
</dbReference>
<feature type="domain" description="RecF/RecN/SMC N-terminal" evidence="5">
    <location>
        <begin position="12"/>
        <end position="1004"/>
    </location>
</feature>
<evidence type="ECO:0000259" key="5">
    <source>
        <dbReference type="Pfam" id="PF02463"/>
    </source>
</evidence>
<dbReference type="PANTHER" id="PTHR45916:SF1">
    <property type="entry name" value="STRUCTURAL MAINTENANCE OF CHROMOSOMES PROTEIN 5"/>
    <property type="match status" value="1"/>
</dbReference>
<name>A0A8J2HQ72_COTCN</name>